<feature type="transmembrane region" description="Helical" evidence="7">
    <location>
        <begin position="257"/>
        <end position="276"/>
    </location>
</feature>
<feature type="transmembrane region" description="Helical" evidence="7">
    <location>
        <begin position="137"/>
        <end position="157"/>
    </location>
</feature>
<evidence type="ECO:0000256" key="7">
    <source>
        <dbReference type="SAM" id="Phobius"/>
    </source>
</evidence>
<keyword evidence="2" id="KW-1003">Cell membrane</keyword>
<feature type="transmembrane region" description="Helical" evidence="7">
    <location>
        <begin position="327"/>
        <end position="346"/>
    </location>
</feature>
<feature type="region of interest" description="Disordered" evidence="6">
    <location>
        <begin position="1"/>
        <end position="39"/>
    </location>
</feature>
<accession>A0A0H2M147</accession>
<dbReference type="GO" id="GO:0005886">
    <property type="term" value="C:plasma membrane"/>
    <property type="evidence" value="ECO:0007669"/>
    <property type="project" value="UniProtKB-SubCell"/>
</dbReference>
<dbReference type="Pfam" id="PF02653">
    <property type="entry name" value="BPD_transp_2"/>
    <property type="match status" value="1"/>
</dbReference>
<reference evidence="8 9" key="1">
    <citation type="submission" date="2015-03" db="EMBL/GenBank/DDBJ databases">
        <title>Genome sequence of Variovorax paradoxus TBEA6.</title>
        <authorList>
            <person name="Poehlein A."/>
            <person name="Schuldes J."/>
            <person name="Wuebbeler J.H."/>
            <person name="Hiessl S."/>
            <person name="Steinbuechel A."/>
            <person name="Daniel R."/>
        </authorList>
    </citation>
    <scope>NUCLEOTIDE SEQUENCE [LARGE SCALE GENOMIC DNA]</scope>
    <source>
        <strain evidence="8 9">TBEA6</strain>
    </source>
</reference>
<dbReference type="PANTHER" id="PTHR30482:SF17">
    <property type="entry name" value="ABC TRANSPORTER ATP-BINDING PROTEIN"/>
    <property type="match status" value="1"/>
</dbReference>
<evidence type="ECO:0000256" key="2">
    <source>
        <dbReference type="ARBA" id="ARBA00022475"/>
    </source>
</evidence>
<feature type="transmembrane region" description="Helical" evidence="7">
    <location>
        <begin position="88"/>
        <end position="107"/>
    </location>
</feature>
<gene>
    <name evidence="8" type="ORF">VPARA_28360</name>
</gene>
<keyword evidence="9" id="KW-1185">Reference proteome</keyword>
<keyword evidence="3 7" id="KW-0812">Transmembrane</keyword>
<evidence type="ECO:0000256" key="4">
    <source>
        <dbReference type="ARBA" id="ARBA00022989"/>
    </source>
</evidence>
<dbReference type="EMBL" id="JZWI01000013">
    <property type="protein sequence ID" value="KLN56153.1"/>
    <property type="molecule type" value="Genomic_DNA"/>
</dbReference>
<dbReference type="CDD" id="cd06581">
    <property type="entry name" value="TM_PBP1_LivM_like"/>
    <property type="match status" value="1"/>
</dbReference>
<evidence type="ECO:0000313" key="9">
    <source>
        <dbReference type="Proteomes" id="UP000035170"/>
    </source>
</evidence>
<keyword evidence="4 7" id="KW-1133">Transmembrane helix</keyword>
<dbReference type="PATRIC" id="fig|34073.19.peg.2916"/>
<evidence type="ECO:0000256" key="1">
    <source>
        <dbReference type="ARBA" id="ARBA00004651"/>
    </source>
</evidence>
<protein>
    <submittedName>
        <fullName evidence="8">Leucine/isoleucine/valine transporter permease subunit</fullName>
    </submittedName>
</protein>
<dbReference type="RefSeq" id="WP_080966574.1">
    <property type="nucleotide sequence ID" value="NZ_JZWI01000013.1"/>
</dbReference>
<dbReference type="InterPro" id="IPR043428">
    <property type="entry name" value="LivM-like"/>
</dbReference>
<comment type="caution">
    <text evidence="8">The sequence shown here is derived from an EMBL/GenBank/DDBJ whole genome shotgun (WGS) entry which is preliminary data.</text>
</comment>
<dbReference type="InterPro" id="IPR001851">
    <property type="entry name" value="ABC_transp_permease"/>
</dbReference>
<name>A0A0H2M147_VARPD</name>
<evidence type="ECO:0000256" key="6">
    <source>
        <dbReference type="SAM" id="MobiDB-lite"/>
    </source>
</evidence>
<evidence type="ECO:0000256" key="5">
    <source>
        <dbReference type="ARBA" id="ARBA00023136"/>
    </source>
</evidence>
<dbReference type="Proteomes" id="UP000035170">
    <property type="component" value="Unassembled WGS sequence"/>
</dbReference>
<evidence type="ECO:0000313" key="8">
    <source>
        <dbReference type="EMBL" id="KLN56153.1"/>
    </source>
</evidence>
<dbReference type="PANTHER" id="PTHR30482">
    <property type="entry name" value="HIGH-AFFINITY BRANCHED-CHAIN AMINO ACID TRANSPORT SYSTEM PERMEASE"/>
    <property type="match status" value="1"/>
</dbReference>
<keyword evidence="5 7" id="KW-0472">Membrane</keyword>
<evidence type="ECO:0000256" key="3">
    <source>
        <dbReference type="ARBA" id="ARBA00022692"/>
    </source>
</evidence>
<dbReference type="AlphaFoldDB" id="A0A0H2M147"/>
<organism evidence="8 9">
    <name type="scientific">Variovorax paradoxus</name>
    <dbReference type="NCBI Taxonomy" id="34073"/>
    <lineage>
        <taxon>Bacteria</taxon>
        <taxon>Pseudomonadati</taxon>
        <taxon>Pseudomonadota</taxon>
        <taxon>Betaproteobacteria</taxon>
        <taxon>Burkholderiales</taxon>
        <taxon>Comamonadaceae</taxon>
        <taxon>Variovorax</taxon>
    </lineage>
</organism>
<feature type="transmembrane region" description="Helical" evidence="7">
    <location>
        <begin position="207"/>
        <end position="228"/>
    </location>
</feature>
<comment type="subcellular location">
    <subcellularLocation>
        <location evidence="1">Cell membrane</location>
        <topology evidence="1">Multi-pass membrane protein</topology>
    </subcellularLocation>
</comment>
<feature type="transmembrane region" description="Helical" evidence="7">
    <location>
        <begin position="59"/>
        <end position="76"/>
    </location>
</feature>
<sequence length="388" mass="41316">MNDKTSPAPLKHVFASSGRSPDGEIPSGRHRAGRARAAAAGSSATAPVVAIDTSSSRRAGWTAAVLVVVAATLPFWGESSWMREFVEIACYFIFAMMWNLLAGYGGMVSIGQQAFFGFGGYVMLMLGNFAGVNPFVAVPLGALAAALIAVPVSFVAFRLSGGYFAIGTWVIAEVFRLSFANVSAVGGGSGTTLTALRGIERATRESVTYWMALGCVVAAVLLVCLFLRSRFGLALLAIRDNEMAAESQGIPVARMKLAVYVVAAFGAGLAGALYFVGNLRIGPDAAFAPNWTAFAIFMVVIGGIGRIEGPLVGALVFWALNKFLSDYGTWYLLGLGLLAIGVTLFFKQGLWGWAQQRWAWSLFPTQRRLMLPHAPSSDLELDAHAKHR</sequence>
<proteinExistence type="predicted"/>
<dbReference type="GO" id="GO:0015658">
    <property type="term" value="F:branched-chain amino acid transmembrane transporter activity"/>
    <property type="evidence" value="ECO:0007669"/>
    <property type="project" value="InterPro"/>
</dbReference>
<feature type="transmembrane region" description="Helical" evidence="7">
    <location>
        <begin position="288"/>
        <end position="307"/>
    </location>
</feature>